<gene>
    <name evidence="2" type="ORF">ROHU_012247</name>
</gene>
<dbReference type="EMBL" id="QBIY01013359">
    <property type="protein sequence ID" value="RXN06650.1"/>
    <property type="molecule type" value="Genomic_DNA"/>
</dbReference>
<comment type="caution">
    <text evidence="2">The sequence shown here is derived from an EMBL/GenBank/DDBJ whole genome shotgun (WGS) entry which is preliminary data.</text>
</comment>
<proteinExistence type="predicted"/>
<accession>A0A498LEL8</accession>
<evidence type="ECO:0000313" key="3">
    <source>
        <dbReference type="Proteomes" id="UP000290572"/>
    </source>
</evidence>
<dbReference type="SUPFAM" id="SSF48726">
    <property type="entry name" value="Immunoglobulin"/>
    <property type="match status" value="1"/>
</dbReference>
<evidence type="ECO:0000313" key="2">
    <source>
        <dbReference type="EMBL" id="RXN06650.1"/>
    </source>
</evidence>
<protein>
    <submittedName>
        <fullName evidence="2">SLAM family member 7-like isoform X1</fullName>
    </submittedName>
</protein>
<organism evidence="2 3">
    <name type="scientific">Labeo rohita</name>
    <name type="common">Indian major carp</name>
    <name type="synonym">Cyprinus rohita</name>
    <dbReference type="NCBI Taxonomy" id="84645"/>
    <lineage>
        <taxon>Eukaryota</taxon>
        <taxon>Metazoa</taxon>
        <taxon>Chordata</taxon>
        <taxon>Craniata</taxon>
        <taxon>Vertebrata</taxon>
        <taxon>Euteleostomi</taxon>
        <taxon>Actinopterygii</taxon>
        <taxon>Neopterygii</taxon>
        <taxon>Teleostei</taxon>
        <taxon>Ostariophysi</taxon>
        <taxon>Cypriniformes</taxon>
        <taxon>Cyprinidae</taxon>
        <taxon>Labeoninae</taxon>
        <taxon>Labeonini</taxon>
        <taxon>Labeo</taxon>
    </lineage>
</organism>
<sequence>MDINSKEQEQRFLLNVVGYSQICMVSSVTAEDQTKAVGDRVSFRPSYINTPVTSVIWKQRSSTAVFKVIEWDDDGIVIPIKRFQDITTLNEKTGQITITNLAVDHSGVYTIDINSKEQEQRFKLEVLDVATVKRIIWKNSTGETLEGLKDHLPGEFIKDENKRNPDNFYTCTLVNADLKFEDSSA</sequence>
<keyword evidence="3" id="KW-1185">Reference proteome</keyword>
<dbReference type="Gene3D" id="2.60.40.10">
    <property type="entry name" value="Immunoglobulins"/>
    <property type="match status" value="1"/>
</dbReference>
<name>A0A498LEL8_LABRO</name>
<evidence type="ECO:0000259" key="1">
    <source>
        <dbReference type="SMART" id="SM00409"/>
    </source>
</evidence>
<dbReference type="InterPro" id="IPR003599">
    <property type="entry name" value="Ig_sub"/>
</dbReference>
<dbReference type="InterPro" id="IPR013783">
    <property type="entry name" value="Ig-like_fold"/>
</dbReference>
<dbReference type="AlphaFoldDB" id="A0A498LEL8"/>
<dbReference type="Proteomes" id="UP000290572">
    <property type="component" value="Unassembled WGS sequence"/>
</dbReference>
<dbReference type="Pfam" id="PF11465">
    <property type="entry name" value="Receptor_2B4"/>
    <property type="match status" value="1"/>
</dbReference>
<feature type="domain" description="Immunoglobulin" evidence="1">
    <location>
        <begin position="30"/>
        <end position="127"/>
    </location>
</feature>
<reference evidence="2 3" key="1">
    <citation type="submission" date="2018-03" db="EMBL/GenBank/DDBJ databases">
        <title>Draft genome sequence of Rohu Carp (Labeo rohita).</title>
        <authorList>
            <person name="Das P."/>
            <person name="Kushwaha B."/>
            <person name="Joshi C.G."/>
            <person name="Kumar D."/>
            <person name="Nagpure N.S."/>
            <person name="Sahoo L."/>
            <person name="Das S.P."/>
            <person name="Bit A."/>
            <person name="Patnaik S."/>
            <person name="Meher P.K."/>
            <person name="Jayasankar P."/>
            <person name="Koringa P.G."/>
            <person name="Patel N.V."/>
            <person name="Hinsu A.T."/>
            <person name="Kumar R."/>
            <person name="Pandey M."/>
            <person name="Agarwal S."/>
            <person name="Srivastava S."/>
            <person name="Singh M."/>
            <person name="Iquebal M.A."/>
            <person name="Jaiswal S."/>
            <person name="Angadi U.B."/>
            <person name="Kumar N."/>
            <person name="Raza M."/>
            <person name="Shah T.M."/>
            <person name="Rai A."/>
            <person name="Jena J.K."/>
        </authorList>
    </citation>
    <scope>NUCLEOTIDE SEQUENCE [LARGE SCALE GENOMIC DNA]</scope>
    <source>
        <strain evidence="2">DASCIFA01</strain>
        <tissue evidence="2">Testis</tissue>
    </source>
</reference>
<dbReference type="InterPro" id="IPR024303">
    <property type="entry name" value="NK_rcpt_2B4_Ig_dom"/>
</dbReference>
<dbReference type="SMART" id="SM00409">
    <property type="entry name" value="IG"/>
    <property type="match status" value="1"/>
</dbReference>
<dbReference type="InterPro" id="IPR036179">
    <property type="entry name" value="Ig-like_dom_sf"/>
</dbReference>